<dbReference type="RefSeq" id="WP_019958841.1">
    <property type="nucleotide sequence ID" value="NZ_CP091512.1"/>
</dbReference>
<dbReference type="PROSITE" id="PS51352">
    <property type="entry name" value="THIOREDOXIN_2"/>
    <property type="match status" value="1"/>
</dbReference>
<proteinExistence type="inferred from homology"/>
<dbReference type="InterPro" id="IPR013766">
    <property type="entry name" value="Thioredoxin_domain"/>
</dbReference>
<dbReference type="InterPro" id="IPR017937">
    <property type="entry name" value="Thioredoxin_CS"/>
</dbReference>
<reference evidence="9" key="1">
    <citation type="submission" date="2021-12" db="EMBL/GenBank/DDBJ databases">
        <authorList>
            <person name="Veyrier F.J."/>
        </authorList>
    </citation>
    <scope>NUCLEOTIDE SEQUENCE</scope>
    <source>
        <strain evidence="9">SAG 1488-6</strain>
    </source>
</reference>
<dbReference type="InterPro" id="IPR005746">
    <property type="entry name" value="Thioredoxin"/>
</dbReference>
<evidence type="ECO:0000313" key="9">
    <source>
        <dbReference type="EMBL" id="UOO93490.1"/>
    </source>
</evidence>
<evidence type="ECO:0000313" key="10">
    <source>
        <dbReference type="Proteomes" id="UP000832034"/>
    </source>
</evidence>
<evidence type="ECO:0000256" key="3">
    <source>
        <dbReference type="ARBA" id="ARBA00022982"/>
    </source>
</evidence>
<dbReference type="Gene3D" id="3.40.30.10">
    <property type="entry name" value="Glutaredoxin"/>
    <property type="match status" value="1"/>
</dbReference>
<evidence type="ECO:0000256" key="1">
    <source>
        <dbReference type="ARBA" id="ARBA00008987"/>
    </source>
</evidence>
<dbReference type="PANTHER" id="PTHR45663">
    <property type="entry name" value="GEO12009P1"/>
    <property type="match status" value="1"/>
</dbReference>
<gene>
    <name evidence="9" type="primary">trxA</name>
    <name evidence="9" type="ORF">LVJ81_05555</name>
</gene>
<dbReference type="Pfam" id="PF00085">
    <property type="entry name" value="Thioredoxin"/>
    <property type="match status" value="1"/>
</dbReference>
<evidence type="ECO:0000256" key="4">
    <source>
        <dbReference type="ARBA" id="ARBA00023157"/>
    </source>
</evidence>
<dbReference type="PIRSF" id="PIRSF000077">
    <property type="entry name" value="Thioredoxin"/>
    <property type="match status" value="1"/>
</dbReference>
<keyword evidence="5" id="KW-0676">Redox-active center</keyword>
<dbReference type="Proteomes" id="UP000832034">
    <property type="component" value="Chromosome"/>
</dbReference>
<dbReference type="NCBIfam" id="NF006898">
    <property type="entry name" value="PRK09381.1"/>
    <property type="match status" value="1"/>
</dbReference>
<keyword evidence="4" id="KW-1015">Disulfide bond</keyword>
<keyword evidence="10" id="KW-1185">Reference proteome</keyword>
<evidence type="ECO:0000256" key="7">
    <source>
        <dbReference type="PIRNR" id="PIRNR000077"/>
    </source>
</evidence>
<organism evidence="9 10">
    <name type="scientific">Vitreoscilla stercoraria</name>
    <dbReference type="NCBI Taxonomy" id="61"/>
    <lineage>
        <taxon>Bacteria</taxon>
        <taxon>Pseudomonadati</taxon>
        <taxon>Pseudomonadota</taxon>
        <taxon>Betaproteobacteria</taxon>
        <taxon>Neisseriales</taxon>
        <taxon>Neisseriaceae</taxon>
        <taxon>Vitreoscilla</taxon>
    </lineage>
</organism>
<feature type="domain" description="Thioredoxin" evidence="8">
    <location>
        <begin position="1"/>
        <end position="110"/>
    </location>
</feature>
<dbReference type="PRINTS" id="PR00421">
    <property type="entry name" value="THIOREDOXIN"/>
</dbReference>
<dbReference type="EMBL" id="CP091512">
    <property type="protein sequence ID" value="UOO93490.1"/>
    <property type="molecule type" value="Genomic_DNA"/>
</dbReference>
<evidence type="ECO:0000256" key="6">
    <source>
        <dbReference type="NCBIfam" id="TIGR01068"/>
    </source>
</evidence>
<keyword evidence="3" id="KW-0249">Electron transport</keyword>
<accession>A0ABY4ECL2</accession>
<comment type="similarity">
    <text evidence="1 7">Belongs to the thioredoxin family.</text>
</comment>
<dbReference type="PROSITE" id="PS00194">
    <property type="entry name" value="THIOREDOXIN_1"/>
    <property type="match status" value="1"/>
</dbReference>
<evidence type="ECO:0000256" key="5">
    <source>
        <dbReference type="ARBA" id="ARBA00023284"/>
    </source>
</evidence>
<keyword evidence="2" id="KW-0813">Transport</keyword>
<evidence type="ECO:0000256" key="2">
    <source>
        <dbReference type="ARBA" id="ARBA00022448"/>
    </source>
</evidence>
<dbReference type="NCBIfam" id="TIGR01068">
    <property type="entry name" value="thioredoxin"/>
    <property type="match status" value="1"/>
</dbReference>
<reference evidence="9" key="2">
    <citation type="journal article" date="2022" name="Res Sq">
        <title>Evolution of multicellular longitudinally dividing oral cavity symbionts (Neisseriaceae).</title>
        <authorList>
            <person name="Nyongesa S."/>
            <person name="Weber P."/>
            <person name="Bernet E."/>
            <person name="Pullido F."/>
            <person name="Nieckarz M."/>
            <person name="Delaby M."/>
            <person name="Nieves C."/>
            <person name="Viehboeck T."/>
            <person name="Krause N."/>
            <person name="Rivera-Millot A."/>
            <person name="Nakamura A."/>
            <person name="Vischer N."/>
            <person name="VanNieuwenhze M."/>
            <person name="Brun Y."/>
            <person name="Cava F."/>
            <person name="Bulgheresi S."/>
            <person name="Veyrier F."/>
        </authorList>
    </citation>
    <scope>NUCLEOTIDE SEQUENCE</scope>
    <source>
        <strain evidence="9">SAG 1488-6</strain>
    </source>
</reference>
<protein>
    <recommendedName>
        <fullName evidence="6 7">Thioredoxin</fullName>
    </recommendedName>
</protein>
<evidence type="ECO:0000259" key="8">
    <source>
        <dbReference type="PROSITE" id="PS51352"/>
    </source>
</evidence>
<dbReference type="PANTHER" id="PTHR45663:SF11">
    <property type="entry name" value="GEO12009P1"/>
    <property type="match status" value="1"/>
</dbReference>
<sequence>MSSELIVHVSDATFEEEVLKAEGAVLVDFWAPWCGPCKMIAPVLDDIAPEYEGKLKIVKVNVDDNQAIPGQYGVRGIPTLMIFKDGQNVATKVGALAKGQLVAFIDASIA</sequence>
<dbReference type="CDD" id="cd02947">
    <property type="entry name" value="TRX_family"/>
    <property type="match status" value="1"/>
</dbReference>
<name>A0ABY4ECL2_VITST</name>
<dbReference type="InterPro" id="IPR036249">
    <property type="entry name" value="Thioredoxin-like_sf"/>
</dbReference>
<dbReference type="SUPFAM" id="SSF52833">
    <property type="entry name" value="Thioredoxin-like"/>
    <property type="match status" value="1"/>
</dbReference>